<dbReference type="InterPro" id="IPR033753">
    <property type="entry name" value="GCV_H/Fam206"/>
</dbReference>
<dbReference type="SUPFAM" id="SSF51230">
    <property type="entry name" value="Single hybrid motif"/>
    <property type="match status" value="1"/>
</dbReference>
<dbReference type="EMBL" id="JBAMIC010000003">
    <property type="protein sequence ID" value="KAK7109549.1"/>
    <property type="molecule type" value="Genomic_DNA"/>
</dbReference>
<comment type="similarity">
    <text evidence="1">Belongs to the ABITRAM family.</text>
</comment>
<dbReference type="GO" id="GO:0030833">
    <property type="term" value="P:regulation of actin filament polymerization"/>
    <property type="evidence" value="ECO:0007669"/>
    <property type="project" value="TreeGrafter"/>
</dbReference>
<reference evidence="5 6" key="1">
    <citation type="submission" date="2024-02" db="EMBL/GenBank/DDBJ databases">
        <title>Chromosome-scale genome assembly of the rough periwinkle Littorina saxatilis.</title>
        <authorList>
            <person name="De Jode A."/>
            <person name="Faria R."/>
            <person name="Formenti G."/>
            <person name="Sims Y."/>
            <person name="Smith T.P."/>
            <person name="Tracey A."/>
            <person name="Wood J.M.D."/>
            <person name="Zagrodzka Z.B."/>
            <person name="Johannesson K."/>
            <person name="Butlin R.K."/>
            <person name="Leder E.H."/>
        </authorList>
    </citation>
    <scope>NUCLEOTIDE SEQUENCE [LARGE SCALE GENOMIC DNA]</scope>
    <source>
        <strain evidence="5">Snail1</strain>
        <tissue evidence="5">Muscle</tissue>
    </source>
</reference>
<evidence type="ECO:0000256" key="4">
    <source>
        <dbReference type="SAM" id="MobiDB-lite"/>
    </source>
</evidence>
<dbReference type="GO" id="GO:0048813">
    <property type="term" value="P:dendrite morphogenesis"/>
    <property type="evidence" value="ECO:0007669"/>
    <property type="project" value="TreeGrafter"/>
</dbReference>
<proteinExistence type="inferred from homology"/>
<dbReference type="InterPro" id="IPR011053">
    <property type="entry name" value="Single_hybrid_motif"/>
</dbReference>
<evidence type="ECO:0000313" key="5">
    <source>
        <dbReference type="EMBL" id="KAK7109549.1"/>
    </source>
</evidence>
<dbReference type="AlphaFoldDB" id="A0AAN9GIU9"/>
<dbReference type="GO" id="GO:0051015">
    <property type="term" value="F:actin filament binding"/>
    <property type="evidence" value="ECO:0007669"/>
    <property type="project" value="TreeGrafter"/>
</dbReference>
<dbReference type="Gene3D" id="2.40.50.100">
    <property type="match status" value="1"/>
</dbReference>
<protein>
    <recommendedName>
        <fullName evidence="2">Protein Abitram</fullName>
    </recommendedName>
    <alternativeName>
        <fullName evidence="3">Actin-binding transcription modulator</fullName>
    </alternativeName>
</protein>
<sequence>MAQPMCESGEKRGVGLEHSSEMESDKLPIVLRKENQSKQMSDQTGRESNERPPTVVDRYFSKHYRIDLQKKQGEDICILTHSNKICIVTLAPSHPILSEKKTVTDVNFDVGGANRLENKTSGKSKRGALWLGALSPLCTLTCSDESKYRVYCGVKGQLIEVNTALLEAPQLVNQKPWGTGYMGIMLPALKGHEAEMARLLTEDQYQEALKARLASQDT</sequence>
<organism evidence="5 6">
    <name type="scientific">Littorina saxatilis</name>
    <dbReference type="NCBI Taxonomy" id="31220"/>
    <lineage>
        <taxon>Eukaryota</taxon>
        <taxon>Metazoa</taxon>
        <taxon>Spiralia</taxon>
        <taxon>Lophotrochozoa</taxon>
        <taxon>Mollusca</taxon>
        <taxon>Gastropoda</taxon>
        <taxon>Caenogastropoda</taxon>
        <taxon>Littorinimorpha</taxon>
        <taxon>Littorinoidea</taxon>
        <taxon>Littorinidae</taxon>
        <taxon>Littorina</taxon>
    </lineage>
</organism>
<dbReference type="InterPro" id="IPR039169">
    <property type="entry name" value="Abitram"/>
</dbReference>
<evidence type="ECO:0000256" key="1">
    <source>
        <dbReference type="ARBA" id="ARBA00010764"/>
    </source>
</evidence>
<keyword evidence="6" id="KW-1185">Reference proteome</keyword>
<dbReference type="GO" id="GO:0003785">
    <property type="term" value="F:actin monomer binding"/>
    <property type="evidence" value="ECO:0007669"/>
    <property type="project" value="TreeGrafter"/>
</dbReference>
<dbReference type="GO" id="GO:0051489">
    <property type="term" value="P:regulation of filopodium assembly"/>
    <property type="evidence" value="ECO:0007669"/>
    <property type="project" value="TreeGrafter"/>
</dbReference>
<accession>A0AAN9GIU9</accession>
<dbReference type="GO" id="GO:0005634">
    <property type="term" value="C:nucleus"/>
    <property type="evidence" value="ECO:0007669"/>
    <property type="project" value="TreeGrafter"/>
</dbReference>
<name>A0AAN9GIU9_9CAEN</name>
<dbReference type="Proteomes" id="UP001374579">
    <property type="component" value="Unassembled WGS sequence"/>
</dbReference>
<dbReference type="Pfam" id="PF01597">
    <property type="entry name" value="GCV_H"/>
    <property type="match status" value="1"/>
</dbReference>
<dbReference type="GO" id="GO:0030027">
    <property type="term" value="C:lamellipodium"/>
    <property type="evidence" value="ECO:0007669"/>
    <property type="project" value="TreeGrafter"/>
</dbReference>
<comment type="caution">
    <text evidence="5">The sequence shown here is derived from an EMBL/GenBank/DDBJ whole genome shotgun (WGS) entry which is preliminary data.</text>
</comment>
<gene>
    <name evidence="5" type="ORF">V1264_013575</name>
</gene>
<dbReference type="GO" id="GO:0030425">
    <property type="term" value="C:dendrite"/>
    <property type="evidence" value="ECO:0007669"/>
    <property type="project" value="TreeGrafter"/>
</dbReference>
<dbReference type="PANTHER" id="PTHR13651">
    <property type="entry name" value="PROTEIN ABITRAM"/>
    <property type="match status" value="1"/>
</dbReference>
<dbReference type="PANTHER" id="PTHR13651:SF0">
    <property type="entry name" value="PROTEIN ABITRAM"/>
    <property type="match status" value="1"/>
</dbReference>
<evidence type="ECO:0000313" key="6">
    <source>
        <dbReference type="Proteomes" id="UP001374579"/>
    </source>
</evidence>
<feature type="region of interest" description="Disordered" evidence="4">
    <location>
        <begin position="1"/>
        <end position="53"/>
    </location>
</feature>
<dbReference type="GO" id="GO:0032433">
    <property type="term" value="C:filopodium tip"/>
    <property type="evidence" value="ECO:0007669"/>
    <property type="project" value="TreeGrafter"/>
</dbReference>
<evidence type="ECO:0000256" key="2">
    <source>
        <dbReference type="ARBA" id="ARBA00019325"/>
    </source>
</evidence>
<feature type="compositionally biased region" description="Basic and acidic residues" evidence="4">
    <location>
        <begin position="8"/>
        <end position="36"/>
    </location>
</feature>
<evidence type="ECO:0000256" key="3">
    <source>
        <dbReference type="ARBA" id="ARBA00030463"/>
    </source>
</evidence>